<sequence>MCEILQANVLIEKLPDSWSDYRNLLKHKKRDLTLVELVSHMKVEEVNRLKDTPLKPKNELAVRANLFETNVYSDKNAGHGNLNRGQSSGNTKKGKNKKRNNKAKLKSKAHIAETDDVIVAVNSEVNLVENITEWIVDTGASRHLCANKDMFVELEKVEEGKQVYMENSRISEVLGKGKVILNFTSGKTLALHNVMYVPSLRRNLIFGALLNKVGVKLVFEANKLVHLQ</sequence>
<dbReference type="InterPro" id="IPR054722">
    <property type="entry name" value="PolX-like_BBD"/>
</dbReference>
<feature type="compositionally biased region" description="Basic residues" evidence="1">
    <location>
        <begin position="92"/>
        <end position="106"/>
    </location>
</feature>
<keyword evidence="3" id="KW-1185">Reference proteome</keyword>
<proteinExistence type="predicted"/>
<dbReference type="PANTHER" id="PTHR47592:SF30">
    <property type="entry name" value="CCHC-TYPE DOMAIN-CONTAINING PROTEIN"/>
    <property type="match status" value="1"/>
</dbReference>
<dbReference type="GeneID" id="130471482"/>
<dbReference type="PANTHER" id="PTHR47592">
    <property type="entry name" value="PBF68 PROTEIN"/>
    <property type="match status" value="1"/>
</dbReference>
<evidence type="ECO:0000259" key="2">
    <source>
        <dbReference type="Pfam" id="PF22936"/>
    </source>
</evidence>
<organism evidence="3 4">
    <name type="scientific">Spinacia oleracea</name>
    <name type="common">Spinach</name>
    <dbReference type="NCBI Taxonomy" id="3562"/>
    <lineage>
        <taxon>Eukaryota</taxon>
        <taxon>Viridiplantae</taxon>
        <taxon>Streptophyta</taxon>
        <taxon>Embryophyta</taxon>
        <taxon>Tracheophyta</taxon>
        <taxon>Spermatophyta</taxon>
        <taxon>Magnoliopsida</taxon>
        <taxon>eudicotyledons</taxon>
        <taxon>Gunneridae</taxon>
        <taxon>Pentapetalae</taxon>
        <taxon>Caryophyllales</taxon>
        <taxon>Chenopodiaceae</taxon>
        <taxon>Chenopodioideae</taxon>
        <taxon>Anserineae</taxon>
        <taxon>Spinacia</taxon>
    </lineage>
</organism>
<gene>
    <name evidence="4" type="primary">LOC130471482</name>
</gene>
<evidence type="ECO:0000256" key="1">
    <source>
        <dbReference type="SAM" id="MobiDB-lite"/>
    </source>
</evidence>
<evidence type="ECO:0000313" key="4">
    <source>
        <dbReference type="RefSeq" id="XP_056697630.1"/>
    </source>
</evidence>
<protein>
    <recommendedName>
        <fullName evidence="2">Retrovirus-related Pol polyprotein from transposon TNT 1-94-like beta-barrel domain-containing protein</fullName>
    </recommendedName>
</protein>
<dbReference type="Proteomes" id="UP000813463">
    <property type="component" value="Chromosome 4"/>
</dbReference>
<evidence type="ECO:0000313" key="3">
    <source>
        <dbReference type="Proteomes" id="UP000813463"/>
    </source>
</evidence>
<reference evidence="3" key="1">
    <citation type="journal article" date="2021" name="Nat. Commun.">
        <title>Genomic analyses provide insights into spinach domestication and the genetic basis of agronomic traits.</title>
        <authorList>
            <person name="Cai X."/>
            <person name="Sun X."/>
            <person name="Xu C."/>
            <person name="Sun H."/>
            <person name="Wang X."/>
            <person name="Ge C."/>
            <person name="Zhang Z."/>
            <person name="Wang Q."/>
            <person name="Fei Z."/>
            <person name="Jiao C."/>
            <person name="Wang Q."/>
        </authorList>
    </citation>
    <scope>NUCLEOTIDE SEQUENCE [LARGE SCALE GENOMIC DNA]</scope>
    <source>
        <strain evidence="3">cv. Varoflay</strain>
    </source>
</reference>
<name>A0ABM3RPT6_SPIOL</name>
<accession>A0ABM3RPT6</accession>
<dbReference type="Pfam" id="PF22936">
    <property type="entry name" value="Pol_BBD"/>
    <property type="match status" value="1"/>
</dbReference>
<reference evidence="4" key="2">
    <citation type="submission" date="2025-08" db="UniProtKB">
        <authorList>
            <consortium name="RefSeq"/>
        </authorList>
    </citation>
    <scope>IDENTIFICATION</scope>
    <source>
        <tissue evidence="4">Leaf</tissue>
    </source>
</reference>
<feature type="region of interest" description="Disordered" evidence="1">
    <location>
        <begin position="75"/>
        <end position="106"/>
    </location>
</feature>
<dbReference type="RefSeq" id="XP_056697630.1">
    <property type="nucleotide sequence ID" value="XM_056841652.1"/>
</dbReference>
<feature type="domain" description="Retrovirus-related Pol polyprotein from transposon TNT 1-94-like beta-barrel" evidence="2">
    <location>
        <begin position="134"/>
        <end position="214"/>
    </location>
</feature>